<dbReference type="Gene3D" id="2.60.40.10">
    <property type="entry name" value="Immunoglobulins"/>
    <property type="match status" value="1"/>
</dbReference>
<dbReference type="EMBL" id="JAMKFB020000016">
    <property type="protein sequence ID" value="KAL0171209.1"/>
    <property type="molecule type" value="Genomic_DNA"/>
</dbReference>
<keyword evidence="2" id="KW-1185">Reference proteome</keyword>
<dbReference type="InterPro" id="IPR013783">
    <property type="entry name" value="Ig-like_fold"/>
</dbReference>
<accession>A0ABD0PAW2</accession>
<proteinExistence type="predicted"/>
<feature type="non-terminal residue" evidence="1">
    <location>
        <position position="88"/>
    </location>
</feature>
<dbReference type="SUPFAM" id="SSF49265">
    <property type="entry name" value="Fibronectin type III"/>
    <property type="match status" value="1"/>
</dbReference>
<name>A0ABD0PAW2_CIRMR</name>
<protein>
    <recommendedName>
        <fullName evidence="3">Fibronectin type-III domain-containing protein</fullName>
    </recommendedName>
</protein>
<organism evidence="1 2">
    <name type="scientific">Cirrhinus mrigala</name>
    <name type="common">Mrigala</name>
    <dbReference type="NCBI Taxonomy" id="683832"/>
    <lineage>
        <taxon>Eukaryota</taxon>
        <taxon>Metazoa</taxon>
        <taxon>Chordata</taxon>
        <taxon>Craniata</taxon>
        <taxon>Vertebrata</taxon>
        <taxon>Euteleostomi</taxon>
        <taxon>Actinopterygii</taxon>
        <taxon>Neopterygii</taxon>
        <taxon>Teleostei</taxon>
        <taxon>Ostariophysi</taxon>
        <taxon>Cypriniformes</taxon>
        <taxon>Cyprinidae</taxon>
        <taxon>Labeoninae</taxon>
        <taxon>Labeonini</taxon>
        <taxon>Cirrhinus</taxon>
    </lineage>
</organism>
<evidence type="ECO:0000313" key="1">
    <source>
        <dbReference type="EMBL" id="KAL0171209.1"/>
    </source>
</evidence>
<dbReference type="InterPro" id="IPR003961">
    <property type="entry name" value="FN3_dom"/>
</dbReference>
<dbReference type="AlphaFoldDB" id="A0ABD0PAW2"/>
<reference evidence="1 2" key="1">
    <citation type="submission" date="2024-05" db="EMBL/GenBank/DDBJ databases">
        <title>Genome sequencing and assembly of Indian major carp, Cirrhinus mrigala (Hamilton, 1822).</title>
        <authorList>
            <person name="Mohindra V."/>
            <person name="Chowdhury L.M."/>
            <person name="Lal K."/>
            <person name="Jena J.K."/>
        </authorList>
    </citation>
    <scope>NUCLEOTIDE SEQUENCE [LARGE SCALE GENOMIC DNA]</scope>
    <source>
        <strain evidence="1">CM1030</strain>
        <tissue evidence="1">Blood</tissue>
    </source>
</reference>
<dbReference type="CDD" id="cd00063">
    <property type="entry name" value="FN3"/>
    <property type="match status" value="1"/>
</dbReference>
<sequence>MTSDLPVPVIADVPSRPSGIALLHCTGREMMIGWRAPANHGGDPVRGYYLDQREKSQSTWREINIKPAKERVYEVKTAPLKEELQAVS</sequence>
<evidence type="ECO:0000313" key="2">
    <source>
        <dbReference type="Proteomes" id="UP001529510"/>
    </source>
</evidence>
<evidence type="ECO:0008006" key="3">
    <source>
        <dbReference type="Google" id="ProtNLM"/>
    </source>
</evidence>
<dbReference type="Proteomes" id="UP001529510">
    <property type="component" value="Unassembled WGS sequence"/>
</dbReference>
<gene>
    <name evidence="1" type="ORF">M9458_031520</name>
</gene>
<dbReference type="InterPro" id="IPR036116">
    <property type="entry name" value="FN3_sf"/>
</dbReference>
<comment type="caution">
    <text evidence="1">The sequence shown here is derived from an EMBL/GenBank/DDBJ whole genome shotgun (WGS) entry which is preliminary data.</text>
</comment>